<keyword evidence="4" id="KW-1185">Reference proteome</keyword>
<keyword evidence="1" id="KW-0812">Transmembrane</keyword>
<evidence type="ECO:0000256" key="1">
    <source>
        <dbReference type="SAM" id="Phobius"/>
    </source>
</evidence>
<dbReference type="GO" id="GO:0000271">
    <property type="term" value="P:polysaccharide biosynthetic process"/>
    <property type="evidence" value="ECO:0007669"/>
    <property type="project" value="TreeGrafter"/>
</dbReference>
<feature type="transmembrane region" description="Helical" evidence="1">
    <location>
        <begin position="365"/>
        <end position="385"/>
    </location>
</feature>
<protein>
    <recommendedName>
        <fullName evidence="2">Acyltransferase 3 domain-containing protein</fullName>
    </recommendedName>
</protein>
<proteinExistence type="predicted"/>
<evidence type="ECO:0000313" key="4">
    <source>
        <dbReference type="Proteomes" id="UP000245379"/>
    </source>
</evidence>
<feature type="transmembrane region" description="Helical" evidence="1">
    <location>
        <begin position="12"/>
        <end position="31"/>
    </location>
</feature>
<dbReference type="InterPro" id="IPR050879">
    <property type="entry name" value="Acyltransferase_3"/>
</dbReference>
<evidence type="ECO:0000259" key="2">
    <source>
        <dbReference type="Pfam" id="PF01757"/>
    </source>
</evidence>
<feature type="transmembrane region" description="Helical" evidence="1">
    <location>
        <begin position="85"/>
        <end position="104"/>
    </location>
</feature>
<feature type="transmembrane region" description="Helical" evidence="1">
    <location>
        <begin position="166"/>
        <end position="183"/>
    </location>
</feature>
<dbReference type="GO" id="GO:0016020">
    <property type="term" value="C:membrane"/>
    <property type="evidence" value="ECO:0007669"/>
    <property type="project" value="TreeGrafter"/>
</dbReference>
<dbReference type="Pfam" id="PF01757">
    <property type="entry name" value="Acyl_transf_3"/>
    <property type="match status" value="1"/>
</dbReference>
<sequence length="403" mass="46979">MKNTSKNVHLEVIRGMAAFLVVIGHLINKFPEISKHKNHFTNLIGNWATESVLIFFVLSGIVIHSSVEAKHKSAKQFLIDRFIRINPILFIAVMVSILLEIYMFNNVPSTSMIIGNLIPVSTMQGCLLDVFWNSNPVIWSLSFEMFFYVIFALFVIRKDHIHNRNVAIWFLLGLFCIYFYYHPISESIILNYLLLMLAYSPVWIIGFYIWKYRNTIRTNYTLAMLALCCLPIVSRAHFTDNYYDPIRNVLFALCSVPLFLFLVQHKKGQHFTNFLSNYLGIFLISITYLLSLLFIFNDFTYPLTSRILYICLPIAILFIVPFKKLIYRFYTFILLKPFKYIGLLSYSIYLFHNPILIILAKLTAIPLLLRIAIFVVITFGIAFLLEKKLQPALNRLLKPKPIH</sequence>
<dbReference type="AlphaFoldDB" id="A0A317EMW5"/>
<feature type="transmembrane region" description="Helical" evidence="1">
    <location>
        <begin position="189"/>
        <end position="210"/>
    </location>
</feature>
<dbReference type="PANTHER" id="PTHR23028">
    <property type="entry name" value="ACETYLTRANSFERASE"/>
    <property type="match status" value="1"/>
</dbReference>
<keyword evidence="1" id="KW-1133">Transmembrane helix</keyword>
<feature type="transmembrane region" description="Helical" evidence="1">
    <location>
        <begin position="222"/>
        <end position="239"/>
    </location>
</feature>
<dbReference type="PANTHER" id="PTHR23028:SF131">
    <property type="entry name" value="BLR2367 PROTEIN"/>
    <property type="match status" value="1"/>
</dbReference>
<feature type="domain" description="Acyltransferase 3" evidence="2">
    <location>
        <begin position="10"/>
        <end position="385"/>
    </location>
</feature>
<reference evidence="3 4" key="1">
    <citation type="submission" date="2018-05" db="EMBL/GenBank/DDBJ databases">
        <title>Pedobacter paludis sp. nov., isolated from wetland soil.</title>
        <authorList>
            <person name="Zhang Y."/>
            <person name="Wang G."/>
        </authorList>
    </citation>
    <scope>NUCLEOTIDE SEQUENCE [LARGE SCALE GENOMIC DNA]</scope>
    <source>
        <strain evidence="3 4">KCTC22721</strain>
    </source>
</reference>
<feature type="transmembrane region" description="Helical" evidence="1">
    <location>
        <begin position="245"/>
        <end position="263"/>
    </location>
</feature>
<dbReference type="InterPro" id="IPR002656">
    <property type="entry name" value="Acyl_transf_3_dom"/>
</dbReference>
<evidence type="ECO:0000313" key="3">
    <source>
        <dbReference type="EMBL" id="PWS26388.1"/>
    </source>
</evidence>
<feature type="transmembrane region" description="Helical" evidence="1">
    <location>
        <begin position="43"/>
        <end position="64"/>
    </location>
</feature>
<dbReference type="Proteomes" id="UP000245379">
    <property type="component" value="Unassembled WGS sequence"/>
</dbReference>
<dbReference type="OrthoDB" id="9796461at2"/>
<accession>A0A317EMW5</accession>
<feature type="transmembrane region" description="Helical" evidence="1">
    <location>
        <begin position="338"/>
        <end position="359"/>
    </location>
</feature>
<dbReference type="RefSeq" id="WP_109926954.1">
    <property type="nucleotide sequence ID" value="NZ_QGNZ01000004.1"/>
</dbReference>
<feature type="transmembrane region" description="Helical" evidence="1">
    <location>
        <begin position="307"/>
        <end position="326"/>
    </location>
</feature>
<name>A0A317EMW5_9SPHI</name>
<feature type="transmembrane region" description="Helical" evidence="1">
    <location>
        <begin position="137"/>
        <end position="154"/>
    </location>
</feature>
<comment type="caution">
    <text evidence="3">The sequence shown here is derived from an EMBL/GenBank/DDBJ whole genome shotgun (WGS) entry which is preliminary data.</text>
</comment>
<gene>
    <name evidence="3" type="ORF">DHW03_16540</name>
</gene>
<keyword evidence="1" id="KW-0472">Membrane</keyword>
<dbReference type="EMBL" id="QGNZ01000004">
    <property type="protein sequence ID" value="PWS26388.1"/>
    <property type="molecule type" value="Genomic_DNA"/>
</dbReference>
<feature type="transmembrane region" description="Helical" evidence="1">
    <location>
        <begin position="275"/>
        <end position="295"/>
    </location>
</feature>
<organism evidence="3 4">
    <name type="scientific">Pedobacter yonginense</name>
    <dbReference type="NCBI Taxonomy" id="651869"/>
    <lineage>
        <taxon>Bacteria</taxon>
        <taxon>Pseudomonadati</taxon>
        <taxon>Bacteroidota</taxon>
        <taxon>Sphingobacteriia</taxon>
        <taxon>Sphingobacteriales</taxon>
        <taxon>Sphingobacteriaceae</taxon>
        <taxon>Pedobacter</taxon>
    </lineage>
</organism>
<dbReference type="GO" id="GO:0016747">
    <property type="term" value="F:acyltransferase activity, transferring groups other than amino-acyl groups"/>
    <property type="evidence" value="ECO:0007669"/>
    <property type="project" value="InterPro"/>
</dbReference>